<name>A0A323UP74_9RHOO</name>
<gene>
    <name evidence="3" type="ORF">DNK49_22635</name>
</gene>
<keyword evidence="1" id="KW-0175">Coiled coil</keyword>
<feature type="transmembrane region" description="Helical" evidence="2">
    <location>
        <begin position="231"/>
        <end position="250"/>
    </location>
</feature>
<evidence type="ECO:0000313" key="4">
    <source>
        <dbReference type="Proteomes" id="UP000248259"/>
    </source>
</evidence>
<dbReference type="EMBL" id="QKOE01000043">
    <property type="protein sequence ID" value="PZA14294.1"/>
    <property type="molecule type" value="Genomic_DNA"/>
</dbReference>
<comment type="caution">
    <text evidence="3">The sequence shown here is derived from an EMBL/GenBank/DDBJ whole genome shotgun (WGS) entry which is preliminary data.</text>
</comment>
<proteinExistence type="predicted"/>
<feature type="coiled-coil region" evidence="1">
    <location>
        <begin position="2"/>
        <end position="29"/>
    </location>
</feature>
<feature type="transmembrane region" description="Helical" evidence="2">
    <location>
        <begin position="169"/>
        <end position="188"/>
    </location>
</feature>
<keyword evidence="2" id="KW-0812">Transmembrane</keyword>
<dbReference type="AlphaFoldDB" id="A0A323UP74"/>
<protein>
    <submittedName>
        <fullName evidence="3">Uncharacterized protein</fullName>
    </submittedName>
</protein>
<keyword evidence="2" id="KW-0472">Membrane</keyword>
<organism evidence="3 4">
    <name type="scientific">Parazoarcus communis SWub3 = DSM 12120</name>
    <dbReference type="NCBI Taxonomy" id="1121029"/>
    <lineage>
        <taxon>Bacteria</taxon>
        <taxon>Pseudomonadati</taxon>
        <taxon>Pseudomonadota</taxon>
        <taxon>Betaproteobacteria</taxon>
        <taxon>Rhodocyclales</taxon>
        <taxon>Zoogloeaceae</taxon>
        <taxon>Parazoarcus</taxon>
    </lineage>
</organism>
<keyword evidence="4" id="KW-1185">Reference proteome</keyword>
<dbReference type="RefSeq" id="WP_110530317.1">
    <property type="nucleotide sequence ID" value="NZ_QKOE01000043.1"/>
</dbReference>
<evidence type="ECO:0000256" key="2">
    <source>
        <dbReference type="SAM" id="Phobius"/>
    </source>
</evidence>
<reference evidence="3 4" key="1">
    <citation type="submission" date="2018-06" db="EMBL/GenBank/DDBJ databases">
        <title>Azoarcus communis strain SWub3 genome.</title>
        <authorList>
            <person name="Zorraquino Salvo V."/>
            <person name="Toubiana D."/>
            <person name="Blumwald E."/>
        </authorList>
    </citation>
    <scope>NUCLEOTIDE SEQUENCE [LARGE SCALE GENOMIC DNA]</scope>
    <source>
        <strain evidence="3 4">SWub3</strain>
    </source>
</reference>
<evidence type="ECO:0000256" key="1">
    <source>
        <dbReference type="SAM" id="Coils"/>
    </source>
</evidence>
<feature type="transmembrane region" description="Helical" evidence="2">
    <location>
        <begin position="200"/>
        <end position="219"/>
    </location>
</feature>
<accession>A0A323UP74</accession>
<sequence>MHRTNEQDVVNAKATLANLKAEYLKAVEQYISHDKQDQQSSLNAILNCQQAGASYFNFAEEFVGNSDLLGAHESVLWAQGFAEDCAEILKSMPAHFQLLSAGFAGLNGLTSDQIRPGSTAFANMQRMVKKYLNPTESNAIKSSFEQFGLPIYGFNNEAREFMSKRLQTILSFIFGVLFVIVLLVIAFAQPQPSSFQYSVFKTVLALAGAGTVAVFPGFIEVQLGNWLRAGGALAVFVVLYFWNPAALLAIDPDASKAPNPAVHMDAAR</sequence>
<keyword evidence="2" id="KW-1133">Transmembrane helix</keyword>
<dbReference type="OrthoDB" id="9180768at2"/>
<evidence type="ECO:0000313" key="3">
    <source>
        <dbReference type="EMBL" id="PZA14294.1"/>
    </source>
</evidence>
<dbReference type="Proteomes" id="UP000248259">
    <property type="component" value="Unassembled WGS sequence"/>
</dbReference>